<keyword evidence="5 6" id="KW-0472">Membrane</keyword>
<feature type="transmembrane region" description="Helical" evidence="6">
    <location>
        <begin position="116"/>
        <end position="136"/>
    </location>
</feature>
<evidence type="ECO:0000313" key="8">
    <source>
        <dbReference type="EMBL" id="ETI57782.1"/>
    </source>
</evidence>
<protein>
    <recommendedName>
        <fullName evidence="7">EamA domain-containing protein</fullName>
    </recommendedName>
</protein>
<organism evidence="8 9">
    <name type="scientific">Marinomonas profundimaris</name>
    <dbReference type="NCBI Taxonomy" id="1208321"/>
    <lineage>
        <taxon>Bacteria</taxon>
        <taxon>Pseudomonadati</taxon>
        <taxon>Pseudomonadota</taxon>
        <taxon>Gammaproteobacteria</taxon>
        <taxon>Oceanospirillales</taxon>
        <taxon>Oceanospirillaceae</taxon>
        <taxon>Marinomonas</taxon>
    </lineage>
</organism>
<dbReference type="eggNOG" id="COG0697">
    <property type="taxonomic scope" value="Bacteria"/>
</dbReference>
<reference evidence="8 9" key="1">
    <citation type="journal article" date="2014" name="Genome Announc.">
        <title>Draft Genome Sequence of Marinomonas sp. Strain D104, a Polycyclic Aromatic Hydrocarbon-Degrading Bacterium from the Deep-Sea Sediment of the Arctic Ocean.</title>
        <authorList>
            <person name="Dong C."/>
            <person name="Bai X."/>
            <person name="Lai Q."/>
            <person name="Xie Y."/>
            <person name="Chen X."/>
            <person name="Shao Z."/>
        </authorList>
    </citation>
    <scope>NUCLEOTIDE SEQUENCE [LARGE SCALE GENOMIC DNA]</scope>
    <source>
        <strain evidence="8 9">D104</strain>
    </source>
</reference>
<dbReference type="InterPro" id="IPR000620">
    <property type="entry name" value="EamA_dom"/>
</dbReference>
<dbReference type="InterPro" id="IPR037185">
    <property type="entry name" value="EmrE-like"/>
</dbReference>
<dbReference type="STRING" id="1208321.D104_18135"/>
<dbReference type="OrthoDB" id="8162550at2"/>
<keyword evidence="9" id="KW-1185">Reference proteome</keyword>
<evidence type="ECO:0000256" key="1">
    <source>
        <dbReference type="ARBA" id="ARBA00004651"/>
    </source>
</evidence>
<dbReference type="GO" id="GO:0005886">
    <property type="term" value="C:plasma membrane"/>
    <property type="evidence" value="ECO:0007669"/>
    <property type="project" value="UniProtKB-SubCell"/>
</dbReference>
<dbReference type="Pfam" id="PF00892">
    <property type="entry name" value="EamA"/>
    <property type="match status" value="2"/>
</dbReference>
<evidence type="ECO:0000256" key="3">
    <source>
        <dbReference type="ARBA" id="ARBA00022692"/>
    </source>
</evidence>
<feature type="transmembrane region" description="Helical" evidence="6">
    <location>
        <begin position="290"/>
        <end position="310"/>
    </location>
</feature>
<keyword evidence="4 6" id="KW-1133">Transmembrane helix</keyword>
<feature type="domain" description="EamA" evidence="7">
    <location>
        <begin position="26"/>
        <end position="159"/>
    </location>
</feature>
<dbReference type="PANTHER" id="PTHR42920:SF5">
    <property type="entry name" value="EAMA DOMAIN-CONTAINING PROTEIN"/>
    <property type="match status" value="1"/>
</dbReference>
<comment type="subcellular location">
    <subcellularLocation>
        <location evidence="1">Cell membrane</location>
        <topology evidence="1">Multi-pass membrane protein</topology>
    </subcellularLocation>
</comment>
<proteinExistence type="predicted"/>
<dbReference type="SUPFAM" id="SSF103481">
    <property type="entry name" value="Multidrug resistance efflux transporter EmrE"/>
    <property type="match status" value="1"/>
</dbReference>
<dbReference type="AlphaFoldDB" id="W1RNC5"/>
<feature type="transmembrane region" description="Helical" evidence="6">
    <location>
        <begin position="176"/>
        <end position="194"/>
    </location>
</feature>
<feature type="transmembrane region" description="Helical" evidence="6">
    <location>
        <begin position="201"/>
        <end position="222"/>
    </location>
</feature>
<feature type="transmembrane region" description="Helical" evidence="6">
    <location>
        <begin position="145"/>
        <end position="164"/>
    </location>
</feature>
<dbReference type="PANTHER" id="PTHR42920">
    <property type="entry name" value="OS03G0707200 PROTEIN-RELATED"/>
    <property type="match status" value="1"/>
</dbReference>
<dbReference type="PATRIC" id="fig|1208321.3.peg.3595"/>
<dbReference type="Proteomes" id="UP000018857">
    <property type="component" value="Unassembled WGS sequence"/>
</dbReference>
<feature type="transmembrane region" description="Helical" evidence="6">
    <location>
        <begin position="26"/>
        <end position="44"/>
    </location>
</feature>
<name>W1RNC5_9GAMM</name>
<feature type="transmembrane region" description="Helical" evidence="6">
    <location>
        <begin position="56"/>
        <end position="75"/>
    </location>
</feature>
<feature type="transmembrane region" description="Helical" evidence="6">
    <location>
        <begin position="234"/>
        <end position="253"/>
    </location>
</feature>
<feature type="transmembrane region" description="Helical" evidence="6">
    <location>
        <begin position="265"/>
        <end position="284"/>
    </location>
</feature>
<evidence type="ECO:0000259" key="7">
    <source>
        <dbReference type="Pfam" id="PF00892"/>
    </source>
</evidence>
<accession>W1RNC5</accession>
<evidence type="ECO:0000256" key="2">
    <source>
        <dbReference type="ARBA" id="ARBA00022475"/>
    </source>
</evidence>
<keyword evidence="3 6" id="KW-0812">Transmembrane</keyword>
<evidence type="ECO:0000256" key="4">
    <source>
        <dbReference type="ARBA" id="ARBA00022989"/>
    </source>
</evidence>
<evidence type="ECO:0000256" key="6">
    <source>
        <dbReference type="SAM" id="Phobius"/>
    </source>
</evidence>
<evidence type="ECO:0000313" key="9">
    <source>
        <dbReference type="Proteomes" id="UP000018857"/>
    </source>
</evidence>
<comment type="caution">
    <text evidence="8">The sequence shown here is derived from an EMBL/GenBank/DDBJ whole genome shotgun (WGS) entry which is preliminary data.</text>
</comment>
<dbReference type="EMBL" id="AYOZ01000062">
    <property type="protein sequence ID" value="ETI57782.1"/>
    <property type="molecule type" value="Genomic_DNA"/>
</dbReference>
<sequence length="319" mass="34017">MSDITQTPESAAPAYRHIASGRMFQFGLLAAFITTCIWAGWLVSVKMGAQSALTTFDLALMRYVIPALVLFPFLYRSRQMLLRVPKWTLVGIVLGAGVPFFFLSSAGMQYAPVSHAGLLIPGTFPLFVTAIAVIVFKEPLSRPRFLGLVAIMIGILALLLISMWSLDSDVWKGDLLFISASFFWAVYTICLRVAGLPPLAATGLLGSVSTCILLVLLATGVVSSGMSLVSANELAWQFFVQSMLVGLFTGFSYGYAINALGAERTAAMGALTPVLASLLAIPLLHESIGLAAIFGLCFVCVGVVFASGVVKSLGKKHHV</sequence>
<feature type="domain" description="EamA" evidence="7">
    <location>
        <begin position="172"/>
        <end position="307"/>
    </location>
</feature>
<dbReference type="InterPro" id="IPR051258">
    <property type="entry name" value="Diverse_Substrate_Transporter"/>
</dbReference>
<feature type="transmembrane region" description="Helical" evidence="6">
    <location>
        <begin position="87"/>
        <end position="110"/>
    </location>
</feature>
<gene>
    <name evidence="8" type="ORF">D104_18135</name>
</gene>
<evidence type="ECO:0000256" key="5">
    <source>
        <dbReference type="ARBA" id="ARBA00023136"/>
    </source>
</evidence>
<keyword evidence="2" id="KW-1003">Cell membrane</keyword>
<dbReference type="RefSeq" id="WP_024025643.1">
    <property type="nucleotide sequence ID" value="NZ_AYOZ01000062.1"/>
</dbReference>
<dbReference type="Gene3D" id="1.10.3730.20">
    <property type="match status" value="1"/>
</dbReference>